<organism evidence="4">
    <name type="scientific">Schistosoma curassoni</name>
    <dbReference type="NCBI Taxonomy" id="6186"/>
    <lineage>
        <taxon>Eukaryota</taxon>
        <taxon>Metazoa</taxon>
        <taxon>Spiralia</taxon>
        <taxon>Lophotrochozoa</taxon>
        <taxon>Platyhelminthes</taxon>
        <taxon>Trematoda</taxon>
        <taxon>Digenea</taxon>
        <taxon>Strigeidida</taxon>
        <taxon>Schistosomatoidea</taxon>
        <taxon>Schistosomatidae</taxon>
        <taxon>Schistosoma</taxon>
    </lineage>
</organism>
<sequence length="195" mass="21417">MLSQSSSSVSCGSRNSSSSQMFDYSSNYNSKALKPGGSFDSKSHSVTVNPKISLPEFTRITTNDDDVYNRPTSAPISPTSPISYFASTLHKNSTPLNREVHNPSIDQNISNGTNALEEIQKKPLSSTLDSVRRSRLLRWSGPPIANATTNAGEDDQCSSSLSSSRSQHTQREKQDSDTTQHASIESHFTEKLWKM</sequence>
<keyword evidence="3" id="KW-1185">Reference proteome</keyword>
<protein>
    <submittedName>
        <fullName evidence="2 4">Uncharacterized protein</fullName>
    </submittedName>
</protein>
<dbReference type="AlphaFoldDB" id="A0A183KU93"/>
<dbReference type="STRING" id="6186.A0A183KU93"/>
<reference evidence="4" key="1">
    <citation type="submission" date="2016-06" db="UniProtKB">
        <authorList>
            <consortium name="WormBaseParasite"/>
        </authorList>
    </citation>
    <scope>IDENTIFICATION</scope>
</reference>
<name>A0A183KU93_9TREM</name>
<accession>A0A183KU93</accession>
<dbReference type="EMBL" id="UZAK01041292">
    <property type="protein sequence ID" value="VDP66439.1"/>
    <property type="molecule type" value="Genomic_DNA"/>
</dbReference>
<feature type="region of interest" description="Disordered" evidence="1">
    <location>
        <begin position="1"/>
        <end position="27"/>
    </location>
</feature>
<dbReference type="WBParaSite" id="SCUD_0001863601-mRNA-1">
    <property type="protein sequence ID" value="SCUD_0001863601-mRNA-1"/>
    <property type="gene ID" value="SCUD_0001863601"/>
</dbReference>
<feature type="compositionally biased region" description="Basic and acidic residues" evidence="1">
    <location>
        <begin position="169"/>
        <end position="178"/>
    </location>
</feature>
<evidence type="ECO:0000313" key="3">
    <source>
        <dbReference type="Proteomes" id="UP000279833"/>
    </source>
</evidence>
<gene>
    <name evidence="2" type="ORF">SCUD_LOCUS18632</name>
</gene>
<proteinExistence type="predicted"/>
<feature type="compositionally biased region" description="Low complexity" evidence="1">
    <location>
        <begin position="1"/>
        <end position="19"/>
    </location>
</feature>
<evidence type="ECO:0000313" key="4">
    <source>
        <dbReference type="WBParaSite" id="SCUD_0001863601-mRNA-1"/>
    </source>
</evidence>
<reference evidence="2 3" key="2">
    <citation type="submission" date="2018-11" db="EMBL/GenBank/DDBJ databases">
        <authorList>
            <consortium name="Pathogen Informatics"/>
        </authorList>
    </citation>
    <scope>NUCLEOTIDE SEQUENCE [LARGE SCALE GENOMIC DNA]</scope>
    <source>
        <strain evidence="2">Dakar</strain>
        <strain evidence="3">Dakar, Senegal</strain>
    </source>
</reference>
<feature type="region of interest" description="Disordered" evidence="1">
    <location>
        <begin position="139"/>
        <end position="195"/>
    </location>
</feature>
<dbReference type="Proteomes" id="UP000279833">
    <property type="component" value="Unassembled WGS sequence"/>
</dbReference>
<evidence type="ECO:0000313" key="2">
    <source>
        <dbReference type="EMBL" id="VDP66439.1"/>
    </source>
</evidence>
<evidence type="ECO:0000256" key="1">
    <source>
        <dbReference type="SAM" id="MobiDB-lite"/>
    </source>
</evidence>